<dbReference type="EMBL" id="JBHSZO010000047">
    <property type="protein sequence ID" value="MFC7220994.1"/>
    <property type="molecule type" value="Genomic_DNA"/>
</dbReference>
<organism evidence="2 3">
    <name type="scientific">Streptomyces polyrhachis</name>
    <dbReference type="NCBI Taxonomy" id="1282885"/>
    <lineage>
        <taxon>Bacteria</taxon>
        <taxon>Bacillati</taxon>
        <taxon>Actinomycetota</taxon>
        <taxon>Actinomycetes</taxon>
        <taxon>Kitasatosporales</taxon>
        <taxon>Streptomycetaceae</taxon>
        <taxon>Streptomyces</taxon>
    </lineage>
</organism>
<keyword evidence="1" id="KW-0472">Membrane</keyword>
<accession>A0ABW2GPI7</accession>
<dbReference type="RefSeq" id="WP_386418057.1">
    <property type="nucleotide sequence ID" value="NZ_JBHSZO010000047.1"/>
</dbReference>
<keyword evidence="1" id="KW-1133">Transmembrane helix</keyword>
<feature type="transmembrane region" description="Helical" evidence="1">
    <location>
        <begin position="161"/>
        <end position="184"/>
    </location>
</feature>
<keyword evidence="3" id="KW-1185">Reference proteome</keyword>
<gene>
    <name evidence="2" type="ORF">ACFQLX_22965</name>
</gene>
<protein>
    <recommendedName>
        <fullName evidence="4">Integral membrane protein</fullName>
    </recommendedName>
</protein>
<sequence>MQQLLNVEEPAAPARPGRIRLAWRALHEPAPGVSRRMRLVAYAVPFTVLPSSLWRLPEAFNEGSAPGERAYIVFLSVLSELVAFTAVGLVATWGERFPRWIPKLRGRTVPTRVAVIPAAIGSVVLTVMWTAAWAVDFAGVTLRGEPTPADFPSQAGGWEAAIYYVCYLPLLLWGPLLALATYGYHRRRNH</sequence>
<name>A0ABW2GPI7_9ACTN</name>
<feature type="transmembrane region" description="Helical" evidence="1">
    <location>
        <begin position="39"/>
        <end position="57"/>
    </location>
</feature>
<evidence type="ECO:0000313" key="2">
    <source>
        <dbReference type="EMBL" id="MFC7220994.1"/>
    </source>
</evidence>
<keyword evidence="1" id="KW-0812">Transmembrane</keyword>
<evidence type="ECO:0000256" key="1">
    <source>
        <dbReference type="SAM" id="Phobius"/>
    </source>
</evidence>
<proteinExistence type="predicted"/>
<evidence type="ECO:0000313" key="3">
    <source>
        <dbReference type="Proteomes" id="UP001596413"/>
    </source>
</evidence>
<feature type="transmembrane region" description="Helical" evidence="1">
    <location>
        <begin position="69"/>
        <end position="93"/>
    </location>
</feature>
<reference evidence="3" key="1">
    <citation type="journal article" date="2019" name="Int. J. Syst. Evol. Microbiol.">
        <title>The Global Catalogue of Microorganisms (GCM) 10K type strain sequencing project: providing services to taxonomists for standard genome sequencing and annotation.</title>
        <authorList>
            <consortium name="The Broad Institute Genomics Platform"/>
            <consortium name="The Broad Institute Genome Sequencing Center for Infectious Disease"/>
            <person name="Wu L."/>
            <person name="Ma J."/>
        </authorList>
    </citation>
    <scope>NUCLEOTIDE SEQUENCE [LARGE SCALE GENOMIC DNA]</scope>
    <source>
        <strain evidence="3">CGMCC 1.13681</strain>
    </source>
</reference>
<feature type="transmembrane region" description="Helical" evidence="1">
    <location>
        <begin position="113"/>
        <end position="135"/>
    </location>
</feature>
<comment type="caution">
    <text evidence="2">The sequence shown here is derived from an EMBL/GenBank/DDBJ whole genome shotgun (WGS) entry which is preliminary data.</text>
</comment>
<evidence type="ECO:0008006" key="4">
    <source>
        <dbReference type="Google" id="ProtNLM"/>
    </source>
</evidence>
<dbReference type="Proteomes" id="UP001596413">
    <property type="component" value="Unassembled WGS sequence"/>
</dbReference>